<keyword evidence="2" id="KW-0812">Transmembrane</keyword>
<feature type="compositionally biased region" description="Polar residues" evidence="1">
    <location>
        <begin position="177"/>
        <end position="187"/>
    </location>
</feature>
<dbReference type="RefSeq" id="XP_035347358.1">
    <property type="nucleotide sequence ID" value="XM_035491465.1"/>
</dbReference>
<dbReference type="PANTHER" id="PTHR28003">
    <property type="entry name" value="NUCLEOPORIN POM34"/>
    <property type="match status" value="1"/>
</dbReference>
<dbReference type="Proteomes" id="UP000509510">
    <property type="component" value="Chromosome IV"/>
</dbReference>
<reference evidence="4" key="1">
    <citation type="submission" date="2020-06" db="EMBL/GenBank/DDBJ databases">
        <title>A chromosome-scale genome assembly of Talaromyces rugulosus W13939.</title>
        <authorList>
            <person name="Wang B."/>
            <person name="Guo L."/>
            <person name="Ye K."/>
            <person name="Wang L."/>
        </authorList>
    </citation>
    <scope>NUCLEOTIDE SEQUENCE [LARGE SCALE GENOMIC DNA]</scope>
    <source>
        <strain evidence="4">W13939</strain>
    </source>
</reference>
<accession>A0A7H8R8U5</accession>
<protein>
    <recommendedName>
        <fullName evidence="5">Nuclear pore complex component</fullName>
    </recommendedName>
</protein>
<evidence type="ECO:0000256" key="1">
    <source>
        <dbReference type="SAM" id="MobiDB-lite"/>
    </source>
</evidence>
<feature type="region of interest" description="Disordered" evidence="1">
    <location>
        <begin position="1"/>
        <end position="24"/>
    </location>
</feature>
<dbReference type="GO" id="GO:0030474">
    <property type="term" value="P:spindle pole body duplication"/>
    <property type="evidence" value="ECO:0007669"/>
    <property type="project" value="TreeGrafter"/>
</dbReference>
<dbReference type="GeneID" id="55995819"/>
<dbReference type="PANTHER" id="PTHR28003:SF1">
    <property type="entry name" value="NUCLEOPORIN POM34"/>
    <property type="match status" value="1"/>
</dbReference>
<name>A0A7H8R8U5_TALRU</name>
<keyword evidence="2" id="KW-0472">Membrane</keyword>
<organism evidence="3 4">
    <name type="scientific">Talaromyces rugulosus</name>
    <name type="common">Penicillium rugulosum</name>
    <dbReference type="NCBI Taxonomy" id="121627"/>
    <lineage>
        <taxon>Eukaryota</taxon>
        <taxon>Fungi</taxon>
        <taxon>Dikarya</taxon>
        <taxon>Ascomycota</taxon>
        <taxon>Pezizomycotina</taxon>
        <taxon>Eurotiomycetes</taxon>
        <taxon>Eurotiomycetidae</taxon>
        <taxon>Eurotiales</taxon>
        <taxon>Trichocomaceae</taxon>
        <taxon>Talaromyces</taxon>
        <taxon>Talaromyces sect. Islandici</taxon>
    </lineage>
</organism>
<evidence type="ECO:0000313" key="4">
    <source>
        <dbReference type="Proteomes" id="UP000509510"/>
    </source>
</evidence>
<feature type="compositionally biased region" description="Polar residues" evidence="1">
    <location>
        <begin position="1"/>
        <end position="18"/>
    </location>
</feature>
<evidence type="ECO:0000313" key="3">
    <source>
        <dbReference type="EMBL" id="QKX61183.1"/>
    </source>
</evidence>
<keyword evidence="4" id="KW-1185">Reference proteome</keyword>
<dbReference type="GO" id="GO:0005640">
    <property type="term" value="C:nuclear outer membrane"/>
    <property type="evidence" value="ECO:0007669"/>
    <property type="project" value="TreeGrafter"/>
</dbReference>
<dbReference type="AlphaFoldDB" id="A0A7H8R8U5"/>
<evidence type="ECO:0000256" key="2">
    <source>
        <dbReference type="SAM" id="Phobius"/>
    </source>
</evidence>
<evidence type="ECO:0008006" key="5">
    <source>
        <dbReference type="Google" id="ProtNLM"/>
    </source>
</evidence>
<feature type="region of interest" description="Disordered" evidence="1">
    <location>
        <begin position="124"/>
        <end position="190"/>
    </location>
</feature>
<proteinExistence type="predicted"/>
<dbReference type="KEGG" id="trg:TRUGW13939_08330"/>
<dbReference type="EMBL" id="CP055901">
    <property type="protein sequence ID" value="QKX61183.1"/>
    <property type="molecule type" value="Genomic_DNA"/>
</dbReference>
<feature type="compositionally biased region" description="Low complexity" evidence="1">
    <location>
        <begin position="151"/>
        <end position="176"/>
    </location>
</feature>
<sequence>MAAIATPSTPKASPNVDGQTPGKWRHPRLHEIIRRQNAATFDGSNVKTIALNTSAIVLTLVAESPLASYAHGLDALASIAAYTGLLFVVLRLLFFVNILTALYPLFRPKDDLSDIPLTPTQRALLGLDPSSTPPVTPGTQYLTPPRYRLASGSRAGSPSSRSTSPVPGTGSPTPRSASYSPTPTSPLFQKAFANGNRESGRRQSFGSSSFNSSLNSSLRESTLSALPSTPSPLANKGNKLGLSNKWLYEKSRRHSGGTNLI</sequence>
<dbReference type="InterPro" id="IPR012578">
    <property type="entry name" value="Nucl_pore_cmplx"/>
</dbReference>
<dbReference type="OrthoDB" id="429932at2759"/>
<dbReference type="GO" id="GO:0070762">
    <property type="term" value="C:nuclear pore transmembrane ring"/>
    <property type="evidence" value="ECO:0007669"/>
    <property type="project" value="TreeGrafter"/>
</dbReference>
<feature type="transmembrane region" description="Helical" evidence="2">
    <location>
        <begin position="79"/>
        <end position="106"/>
    </location>
</feature>
<keyword evidence="2" id="KW-1133">Transmembrane helix</keyword>
<gene>
    <name evidence="3" type="ORF">TRUGW13939_08330</name>
</gene>
<dbReference type="GO" id="GO:0006606">
    <property type="term" value="P:protein import into nucleus"/>
    <property type="evidence" value="ECO:0007669"/>
    <property type="project" value="TreeGrafter"/>
</dbReference>
<dbReference type="Pfam" id="PF08058">
    <property type="entry name" value="NPCC"/>
    <property type="match status" value="1"/>
</dbReference>